<feature type="non-terminal residue" evidence="2">
    <location>
        <position position="189"/>
    </location>
</feature>
<protein>
    <submittedName>
        <fullName evidence="2">Uncharacterized protein</fullName>
    </submittedName>
</protein>
<evidence type="ECO:0000313" key="3">
    <source>
        <dbReference type="Proteomes" id="UP000036403"/>
    </source>
</evidence>
<dbReference type="EMBL" id="LBMM01009751">
    <property type="protein sequence ID" value="KMQ87898.1"/>
    <property type="molecule type" value="Genomic_DNA"/>
</dbReference>
<name>A0A0J7KC03_LASNI</name>
<keyword evidence="3" id="KW-1185">Reference proteome</keyword>
<accession>A0A0J7KC03</accession>
<gene>
    <name evidence="2" type="ORF">RF55_12695</name>
</gene>
<reference evidence="2 3" key="1">
    <citation type="submission" date="2015-04" db="EMBL/GenBank/DDBJ databases">
        <title>Lasius niger genome sequencing.</title>
        <authorList>
            <person name="Konorov E.A."/>
            <person name="Nikitin M.A."/>
            <person name="Kirill M.V."/>
            <person name="Chang P."/>
        </authorList>
    </citation>
    <scope>NUCLEOTIDE SEQUENCE [LARGE SCALE GENOMIC DNA]</scope>
    <source>
        <tissue evidence="2">Whole</tissue>
    </source>
</reference>
<dbReference type="Proteomes" id="UP000036403">
    <property type="component" value="Unassembled WGS sequence"/>
</dbReference>
<sequence>MRKKVRSFLNTNASTSDNNIVLQNYTAEEVIVNDNNLGTIELEDKDTMRVAEEVLEDIQEDDNENPHSSNKCDSPGAREFSDDSTSEDDNENPHSSNECNSPGARVFSDDSTSEDASDHNVTPADEEVAGHLTSDLRDWARQNKSVTHKAIDDFLELLLKNFPNCRLPKTARTLLGTTNTIQTIGIQGG</sequence>
<evidence type="ECO:0000256" key="1">
    <source>
        <dbReference type="SAM" id="MobiDB-lite"/>
    </source>
</evidence>
<organism evidence="2 3">
    <name type="scientific">Lasius niger</name>
    <name type="common">Black garden ant</name>
    <dbReference type="NCBI Taxonomy" id="67767"/>
    <lineage>
        <taxon>Eukaryota</taxon>
        <taxon>Metazoa</taxon>
        <taxon>Ecdysozoa</taxon>
        <taxon>Arthropoda</taxon>
        <taxon>Hexapoda</taxon>
        <taxon>Insecta</taxon>
        <taxon>Pterygota</taxon>
        <taxon>Neoptera</taxon>
        <taxon>Endopterygota</taxon>
        <taxon>Hymenoptera</taxon>
        <taxon>Apocrita</taxon>
        <taxon>Aculeata</taxon>
        <taxon>Formicoidea</taxon>
        <taxon>Formicidae</taxon>
        <taxon>Formicinae</taxon>
        <taxon>Lasius</taxon>
        <taxon>Lasius</taxon>
    </lineage>
</organism>
<proteinExistence type="predicted"/>
<dbReference type="PaxDb" id="67767-A0A0J7KC03"/>
<dbReference type="AlphaFoldDB" id="A0A0J7KC03"/>
<comment type="caution">
    <text evidence="2">The sequence shown here is derived from an EMBL/GenBank/DDBJ whole genome shotgun (WGS) entry which is preliminary data.</text>
</comment>
<evidence type="ECO:0000313" key="2">
    <source>
        <dbReference type="EMBL" id="KMQ87898.1"/>
    </source>
</evidence>
<feature type="region of interest" description="Disordered" evidence="1">
    <location>
        <begin position="57"/>
        <end position="129"/>
    </location>
</feature>